<accession>A0A0B6YTJ6</accession>
<name>A0A0B6YTJ6_9EUPU</name>
<reference evidence="1" key="1">
    <citation type="submission" date="2014-12" db="EMBL/GenBank/DDBJ databases">
        <title>Insight into the proteome of Arion vulgaris.</title>
        <authorList>
            <person name="Aradska J."/>
            <person name="Bulat T."/>
            <person name="Smidak R."/>
            <person name="Sarate P."/>
            <person name="Gangsoo J."/>
            <person name="Sialana F."/>
            <person name="Bilban M."/>
            <person name="Lubec G."/>
        </authorList>
    </citation>
    <scope>NUCLEOTIDE SEQUENCE</scope>
    <source>
        <tissue evidence="1">Skin</tissue>
    </source>
</reference>
<sequence>MLIFFRREMATDLTLAGKGAGSSKPSKLPNPVTLIVKTLRKKGAVQVIDYYYDQEKGDCVDFGFKPAEGNRGQKAVFTITRSSSSSSRNVLDSSQIIPDDVMDKFVAKKKLKDKFYRVKLKKKDGCSDLDLAKYFGVSEQLSSSDEDQKSG</sequence>
<dbReference type="EMBL" id="HACG01012693">
    <property type="protein sequence ID" value="CEK59558.1"/>
    <property type="molecule type" value="Transcribed_RNA"/>
</dbReference>
<gene>
    <name evidence="1" type="primary">ORF36706</name>
</gene>
<proteinExistence type="predicted"/>
<dbReference type="AlphaFoldDB" id="A0A0B6YTJ6"/>
<evidence type="ECO:0000313" key="1">
    <source>
        <dbReference type="EMBL" id="CEK59558.1"/>
    </source>
</evidence>
<protein>
    <submittedName>
        <fullName evidence="1">Uncharacterized protein</fullName>
    </submittedName>
</protein>
<organism evidence="1">
    <name type="scientific">Arion vulgaris</name>
    <dbReference type="NCBI Taxonomy" id="1028688"/>
    <lineage>
        <taxon>Eukaryota</taxon>
        <taxon>Metazoa</taxon>
        <taxon>Spiralia</taxon>
        <taxon>Lophotrochozoa</taxon>
        <taxon>Mollusca</taxon>
        <taxon>Gastropoda</taxon>
        <taxon>Heterobranchia</taxon>
        <taxon>Euthyneura</taxon>
        <taxon>Panpulmonata</taxon>
        <taxon>Eupulmonata</taxon>
        <taxon>Stylommatophora</taxon>
        <taxon>Helicina</taxon>
        <taxon>Arionoidea</taxon>
        <taxon>Arionidae</taxon>
        <taxon>Arion</taxon>
    </lineage>
</organism>